<proteinExistence type="predicted"/>
<dbReference type="PANTHER" id="PTHR11480">
    <property type="entry name" value="SAPOSIN-RELATED"/>
    <property type="match status" value="1"/>
</dbReference>
<evidence type="ECO:0000313" key="5">
    <source>
        <dbReference type="EMBL" id="GMR48366.1"/>
    </source>
</evidence>
<keyword evidence="6" id="KW-1185">Reference proteome</keyword>
<dbReference type="SMART" id="SM00741">
    <property type="entry name" value="SapB"/>
    <property type="match status" value="2"/>
</dbReference>
<name>A0AAN5CPM2_9BILA</name>
<accession>A0AAN5CPM2</accession>
<keyword evidence="3" id="KW-0732">Signal</keyword>
<dbReference type="InterPro" id="IPR051428">
    <property type="entry name" value="Sphingo_Act-Surfact_Prot"/>
</dbReference>
<dbReference type="PANTHER" id="PTHR11480:SF91">
    <property type="entry name" value="SAPOSIN B-TYPE DOMAIN-CONTAINING PROTEIN"/>
    <property type="match status" value="1"/>
</dbReference>
<evidence type="ECO:0000313" key="6">
    <source>
        <dbReference type="Proteomes" id="UP001328107"/>
    </source>
</evidence>
<feature type="non-terminal residue" evidence="5">
    <location>
        <position position="1"/>
    </location>
</feature>
<feature type="signal peptide" evidence="3">
    <location>
        <begin position="1"/>
        <end position="15"/>
    </location>
</feature>
<feature type="region of interest" description="Disordered" evidence="2">
    <location>
        <begin position="143"/>
        <end position="188"/>
    </location>
</feature>
<dbReference type="Proteomes" id="UP001328107">
    <property type="component" value="Unassembled WGS sequence"/>
</dbReference>
<comment type="caution">
    <text evidence="5">The sequence shown here is derived from an EMBL/GenBank/DDBJ whole genome shotgun (WGS) entry which is preliminary data.</text>
</comment>
<organism evidence="5 6">
    <name type="scientific">Pristionchus mayeri</name>
    <dbReference type="NCBI Taxonomy" id="1317129"/>
    <lineage>
        <taxon>Eukaryota</taxon>
        <taxon>Metazoa</taxon>
        <taxon>Ecdysozoa</taxon>
        <taxon>Nematoda</taxon>
        <taxon>Chromadorea</taxon>
        <taxon>Rhabditida</taxon>
        <taxon>Rhabditina</taxon>
        <taxon>Diplogasteromorpha</taxon>
        <taxon>Diplogasteroidea</taxon>
        <taxon>Neodiplogasteridae</taxon>
        <taxon>Pristionchus</taxon>
    </lineage>
</organism>
<feature type="domain" description="Saposin B-type" evidence="4">
    <location>
        <begin position="54"/>
        <end position="133"/>
    </location>
</feature>
<dbReference type="InterPro" id="IPR008139">
    <property type="entry name" value="SaposinB_dom"/>
</dbReference>
<evidence type="ECO:0000256" key="3">
    <source>
        <dbReference type="SAM" id="SignalP"/>
    </source>
</evidence>
<dbReference type="Gene3D" id="1.10.225.10">
    <property type="entry name" value="Saposin-like"/>
    <property type="match status" value="2"/>
</dbReference>
<keyword evidence="1" id="KW-1015">Disulfide bond</keyword>
<evidence type="ECO:0000259" key="4">
    <source>
        <dbReference type="PROSITE" id="PS50015"/>
    </source>
</evidence>
<feature type="domain" description="Saposin B-type" evidence="4">
    <location>
        <begin position="211"/>
        <end position="288"/>
    </location>
</feature>
<evidence type="ECO:0000256" key="1">
    <source>
        <dbReference type="ARBA" id="ARBA00023157"/>
    </source>
</evidence>
<reference evidence="6" key="1">
    <citation type="submission" date="2022-10" db="EMBL/GenBank/DDBJ databases">
        <title>Genome assembly of Pristionchus species.</title>
        <authorList>
            <person name="Yoshida K."/>
            <person name="Sommer R.J."/>
        </authorList>
    </citation>
    <scope>NUCLEOTIDE SEQUENCE [LARGE SCALE GENOMIC DNA]</scope>
    <source>
        <strain evidence="6">RS5460</strain>
    </source>
</reference>
<dbReference type="InterPro" id="IPR011001">
    <property type="entry name" value="Saposin-like"/>
</dbReference>
<feature type="chain" id="PRO_5042954267" description="Saposin B-type domain-containing protein" evidence="3">
    <location>
        <begin position="16"/>
        <end position="288"/>
    </location>
</feature>
<sequence length="288" mass="33015">IPVLGCLFIVTLGGGFPDGPSAGALPVVLGVPPPSRHISNEMQNYMRADPESAAAVACFLCRQLMSASGQRVGLSQNQLQTSLEKKCKALPVELSEHCSSFVNTFLQEIYFSLNYDFSAKNVCVALNICDKDLEITFETKSERELKEKEARENEEKKMKEREEKEKSEKEEREKKEREEKKRKEEKEAEEKLKKRRKGIIDDVEEMNKDEKRLNCMFCDRMLDNAKKYAETAKADIESFASTACAKWPRIRFAETCHRMAEDKIAKLNKFVDEQVVEALWCGELYNCE</sequence>
<evidence type="ECO:0000256" key="2">
    <source>
        <dbReference type="SAM" id="MobiDB-lite"/>
    </source>
</evidence>
<protein>
    <recommendedName>
        <fullName evidence="4">Saposin B-type domain-containing protein</fullName>
    </recommendedName>
</protein>
<dbReference type="EMBL" id="BTRK01000004">
    <property type="protein sequence ID" value="GMR48366.1"/>
    <property type="molecule type" value="Genomic_DNA"/>
</dbReference>
<dbReference type="PROSITE" id="PS50015">
    <property type="entry name" value="SAP_B"/>
    <property type="match status" value="2"/>
</dbReference>
<dbReference type="AlphaFoldDB" id="A0AAN5CPM2"/>
<dbReference type="SUPFAM" id="SSF47862">
    <property type="entry name" value="Saposin"/>
    <property type="match status" value="1"/>
</dbReference>
<gene>
    <name evidence="5" type="ORF">PMAYCL1PPCAC_18561</name>
</gene>